<comment type="caution">
    <text evidence="4">The sequence shown here is derived from an EMBL/GenBank/DDBJ whole genome shotgun (WGS) entry which is preliminary data.</text>
</comment>
<dbReference type="RefSeq" id="WP_107838224.1">
    <property type="nucleotide sequence ID" value="NZ_JARSFG010000019.1"/>
</dbReference>
<proteinExistence type="predicted"/>
<keyword evidence="1" id="KW-0808">Transferase</keyword>
<accession>A0AAW9NUX7</accession>
<dbReference type="SUPFAM" id="SSF52540">
    <property type="entry name" value="P-loop containing nucleoside triphosphate hydrolases"/>
    <property type="match status" value="1"/>
</dbReference>
<evidence type="ECO:0000256" key="2">
    <source>
        <dbReference type="ARBA" id="ARBA00022777"/>
    </source>
</evidence>
<dbReference type="Proteomes" id="UP001344888">
    <property type="component" value="Unassembled WGS sequence"/>
</dbReference>
<dbReference type="InterPro" id="IPR027417">
    <property type="entry name" value="P-loop_NTPase"/>
</dbReference>
<evidence type="ECO:0000313" key="4">
    <source>
        <dbReference type="EMBL" id="MEC1179699.1"/>
    </source>
</evidence>
<dbReference type="PANTHER" id="PTHR34383">
    <property type="entry name" value="POLYPHOSPHATE:AMP PHOSPHOTRANSFERASE-RELATED"/>
    <property type="match status" value="1"/>
</dbReference>
<evidence type="ECO:0000313" key="5">
    <source>
        <dbReference type="Proteomes" id="UP001344888"/>
    </source>
</evidence>
<evidence type="ECO:0000256" key="1">
    <source>
        <dbReference type="ARBA" id="ARBA00022679"/>
    </source>
</evidence>
<name>A0AAW9NUX7_9BACL</name>
<dbReference type="PANTHER" id="PTHR34383:SF3">
    <property type="entry name" value="POLYPHOSPHATE:AMP PHOSPHOTRANSFERASE"/>
    <property type="match status" value="1"/>
</dbReference>
<sequence length="281" mass="33238">MKKLSDLDLTLSMDKKMYKKKLKVLQYEMLNAQQFLFNNKIGLIFVFEGMDAAGKGGAIKRLTERIDPRGLVVHPISAPQPHELRYNYLHRFWRKLPQHGQIAIFDRSWYGRVLVERLEGFATKEEWDRAYGEINSFEKLLTDGDYIVIKFWLHIDEEEQLRRFNDRAADPYKAWKLTDEDWRNRDKFKDYMVAANDIFAKTDSENAPWILIPGNDKLYARVQVLKEALAHIEKEAERRGLHLTNQFVVQPDEEETEVIEQVNEEVAKPKNVVKSKRKKRK</sequence>
<dbReference type="EMBL" id="JARSFG010000019">
    <property type="protein sequence ID" value="MEC1179699.1"/>
    <property type="molecule type" value="Genomic_DNA"/>
</dbReference>
<feature type="domain" description="Polyphosphate kinase-2-related" evidence="3">
    <location>
        <begin position="13"/>
        <end position="238"/>
    </location>
</feature>
<dbReference type="AlphaFoldDB" id="A0AAW9NUX7"/>
<dbReference type="PIRSF" id="PIRSF028756">
    <property type="entry name" value="PPK2_prd"/>
    <property type="match status" value="1"/>
</dbReference>
<protein>
    <submittedName>
        <fullName evidence="4">Polyphosphate kinase</fullName>
    </submittedName>
</protein>
<keyword evidence="5" id="KW-1185">Reference proteome</keyword>
<organism evidence="4 5">
    <name type="scientific">Metasolibacillus meyeri</name>
    <dbReference type="NCBI Taxonomy" id="1071052"/>
    <lineage>
        <taxon>Bacteria</taxon>
        <taxon>Bacillati</taxon>
        <taxon>Bacillota</taxon>
        <taxon>Bacilli</taxon>
        <taxon>Bacillales</taxon>
        <taxon>Caryophanaceae</taxon>
        <taxon>Metasolibacillus</taxon>
    </lineage>
</organism>
<dbReference type="InterPro" id="IPR022488">
    <property type="entry name" value="PPK2-related"/>
</dbReference>
<dbReference type="Pfam" id="PF03976">
    <property type="entry name" value="PPK2"/>
    <property type="match status" value="1"/>
</dbReference>
<dbReference type="Gene3D" id="3.40.50.300">
    <property type="entry name" value="P-loop containing nucleotide triphosphate hydrolases"/>
    <property type="match status" value="1"/>
</dbReference>
<gene>
    <name evidence="4" type="ORF">P9B03_14460</name>
</gene>
<evidence type="ECO:0000259" key="3">
    <source>
        <dbReference type="Pfam" id="PF03976"/>
    </source>
</evidence>
<keyword evidence="2 4" id="KW-0418">Kinase</keyword>
<dbReference type="InterPro" id="IPR016898">
    <property type="entry name" value="Polyphosphate_phosphotransfera"/>
</dbReference>
<reference evidence="4 5" key="1">
    <citation type="submission" date="2023-03" db="EMBL/GenBank/DDBJ databases">
        <title>Bacillus Genome Sequencing.</title>
        <authorList>
            <person name="Dunlap C."/>
        </authorList>
    </citation>
    <scope>NUCLEOTIDE SEQUENCE [LARGE SCALE GENOMIC DNA]</scope>
    <source>
        <strain evidence="4 5">B-59205</strain>
    </source>
</reference>
<dbReference type="GO" id="GO:0008976">
    <property type="term" value="F:polyphosphate kinase activity"/>
    <property type="evidence" value="ECO:0007669"/>
    <property type="project" value="InterPro"/>
</dbReference>